<evidence type="ECO:0000313" key="1">
    <source>
        <dbReference type="EMBL" id="GGL00876.1"/>
    </source>
</evidence>
<accession>A0A917VPE4</accession>
<name>A0A917VPE4_9ACTN</name>
<dbReference type="AlphaFoldDB" id="A0A917VPE4"/>
<dbReference type="Proteomes" id="UP000645217">
    <property type="component" value="Unassembled WGS sequence"/>
</dbReference>
<organism evidence="1 2">
    <name type="scientific">Sphaerisporangium melleum</name>
    <dbReference type="NCBI Taxonomy" id="321316"/>
    <lineage>
        <taxon>Bacteria</taxon>
        <taxon>Bacillati</taxon>
        <taxon>Actinomycetota</taxon>
        <taxon>Actinomycetes</taxon>
        <taxon>Streptosporangiales</taxon>
        <taxon>Streptosporangiaceae</taxon>
        <taxon>Sphaerisporangium</taxon>
    </lineage>
</organism>
<proteinExistence type="predicted"/>
<reference evidence="1" key="2">
    <citation type="submission" date="2020-09" db="EMBL/GenBank/DDBJ databases">
        <authorList>
            <person name="Sun Q."/>
            <person name="Ohkuma M."/>
        </authorList>
    </citation>
    <scope>NUCLEOTIDE SEQUENCE</scope>
    <source>
        <strain evidence="1">JCM 13064</strain>
    </source>
</reference>
<reference evidence="1" key="1">
    <citation type="journal article" date="2014" name="Int. J. Syst. Evol. Microbiol.">
        <title>Complete genome sequence of Corynebacterium casei LMG S-19264T (=DSM 44701T), isolated from a smear-ripened cheese.</title>
        <authorList>
            <consortium name="US DOE Joint Genome Institute (JGI-PGF)"/>
            <person name="Walter F."/>
            <person name="Albersmeier A."/>
            <person name="Kalinowski J."/>
            <person name="Ruckert C."/>
        </authorList>
    </citation>
    <scope>NUCLEOTIDE SEQUENCE</scope>
    <source>
        <strain evidence="1">JCM 13064</strain>
    </source>
</reference>
<comment type="caution">
    <text evidence="1">The sequence shown here is derived from an EMBL/GenBank/DDBJ whole genome shotgun (WGS) entry which is preliminary data.</text>
</comment>
<protein>
    <submittedName>
        <fullName evidence="1">Uncharacterized protein</fullName>
    </submittedName>
</protein>
<keyword evidence="2" id="KW-1185">Reference proteome</keyword>
<gene>
    <name evidence="1" type="ORF">GCM10007964_48710</name>
</gene>
<sequence length="64" mass="6454">MYAVTAPAPFDHSGPAPGTRDGVLVHFADGRQDVQLDDAGTDIGGLIVVEHSPASASGLRVAVA</sequence>
<evidence type="ECO:0000313" key="2">
    <source>
        <dbReference type="Proteomes" id="UP000645217"/>
    </source>
</evidence>
<dbReference type="EMBL" id="BMNT01000028">
    <property type="protein sequence ID" value="GGL00876.1"/>
    <property type="molecule type" value="Genomic_DNA"/>
</dbReference>